<evidence type="ECO:0000259" key="1">
    <source>
        <dbReference type="Pfam" id="PF01523"/>
    </source>
</evidence>
<name>A0A644YYN9_9ZZZZ</name>
<dbReference type="SUPFAM" id="SSF111283">
    <property type="entry name" value="Putative modulator of DNA gyrase, PmbA/TldD"/>
    <property type="match status" value="1"/>
</dbReference>
<dbReference type="PANTHER" id="PTHR43421:SF1">
    <property type="entry name" value="METALLOPROTEASE PMBA"/>
    <property type="match status" value="1"/>
</dbReference>
<keyword evidence="4" id="KW-0645">Protease</keyword>
<dbReference type="InterPro" id="IPR045569">
    <property type="entry name" value="Metalloprtase-TldD/E_C"/>
</dbReference>
<dbReference type="Gene3D" id="3.30.2290.10">
    <property type="entry name" value="PmbA/TldD superfamily"/>
    <property type="match status" value="1"/>
</dbReference>
<dbReference type="EMBL" id="VSSQ01006742">
    <property type="protein sequence ID" value="MPM33720.1"/>
    <property type="molecule type" value="Genomic_DNA"/>
</dbReference>
<protein>
    <submittedName>
        <fullName evidence="4">Metalloprotease PmbA</fullName>
        <ecNumber evidence="4">3.4.-.-</ecNumber>
    </submittedName>
</protein>
<keyword evidence="4" id="KW-0378">Hydrolase</keyword>
<dbReference type="GO" id="GO:0006508">
    <property type="term" value="P:proteolysis"/>
    <property type="evidence" value="ECO:0007669"/>
    <property type="project" value="UniProtKB-KW"/>
</dbReference>
<dbReference type="GO" id="GO:0005829">
    <property type="term" value="C:cytosol"/>
    <property type="evidence" value="ECO:0007669"/>
    <property type="project" value="TreeGrafter"/>
</dbReference>
<dbReference type="PANTHER" id="PTHR43421">
    <property type="entry name" value="METALLOPROTEASE PMBA"/>
    <property type="match status" value="1"/>
</dbReference>
<gene>
    <name evidence="4" type="primary">pmbA_8</name>
    <name evidence="4" type="ORF">SDC9_80298</name>
</gene>
<dbReference type="InterPro" id="IPR047657">
    <property type="entry name" value="PmbA"/>
</dbReference>
<evidence type="ECO:0000259" key="3">
    <source>
        <dbReference type="Pfam" id="PF19290"/>
    </source>
</evidence>
<dbReference type="Pfam" id="PF19289">
    <property type="entry name" value="PmbA_TldD_3rd"/>
    <property type="match status" value="1"/>
</dbReference>
<dbReference type="Pfam" id="PF01523">
    <property type="entry name" value="PmbA_TldD_1st"/>
    <property type="match status" value="1"/>
</dbReference>
<proteinExistence type="predicted"/>
<feature type="domain" description="Metalloprotease TldD/E central" evidence="3">
    <location>
        <begin position="112"/>
        <end position="213"/>
    </location>
</feature>
<organism evidence="4">
    <name type="scientific">bioreactor metagenome</name>
    <dbReference type="NCBI Taxonomy" id="1076179"/>
    <lineage>
        <taxon>unclassified sequences</taxon>
        <taxon>metagenomes</taxon>
        <taxon>ecological metagenomes</taxon>
    </lineage>
</organism>
<accession>A0A644YYN9</accession>
<dbReference type="GO" id="GO:0008237">
    <property type="term" value="F:metallopeptidase activity"/>
    <property type="evidence" value="ECO:0007669"/>
    <property type="project" value="UniProtKB-KW"/>
</dbReference>
<comment type="caution">
    <text evidence="4">The sequence shown here is derived from an EMBL/GenBank/DDBJ whole genome shotgun (WGS) entry which is preliminary data.</text>
</comment>
<dbReference type="InterPro" id="IPR035068">
    <property type="entry name" value="TldD/PmbA_N"/>
</dbReference>
<dbReference type="InterPro" id="IPR002510">
    <property type="entry name" value="Metalloprtase-TldD/E_N"/>
</dbReference>
<evidence type="ECO:0000313" key="4">
    <source>
        <dbReference type="EMBL" id="MPM33720.1"/>
    </source>
</evidence>
<dbReference type="InterPro" id="IPR036059">
    <property type="entry name" value="TldD/PmbA_sf"/>
</dbReference>
<feature type="domain" description="Metalloprotease TldD/E N-terminal" evidence="1">
    <location>
        <begin position="22"/>
        <end position="84"/>
    </location>
</feature>
<feature type="domain" description="Metalloprotease TldD/E C-terminal" evidence="2">
    <location>
        <begin position="221"/>
        <end position="442"/>
    </location>
</feature>
<keyword evidence="4" id="KW-0482">Metalloprotease</keyword>
<dbReference type="Pfam" id="PF19290">
    <property type="entry name" value="PmbA_TldD_2nd"/>
    <property type="match status" value="1"/>
</dbReference>
<reference evidence="4" key="1">
    <citation type="submission" date="2019-08" db="EMBL/GenBank/DDBJ databases">
        <authorList>
            <person name="Kucharzyk K."/>
            <person name="Murdoch R.W."/>
            <person name="Higgins S."/>
            <person name="Loffler F."/>
        </authorList>
    </citation>
    <scope>NUCLEOTIDE SEQUENCE</scope>
</reference>
<dbReference type="AlphaFoldDB" id="A0A644YYN9"/>
<dbReference type="EC" id="3.4.-.-" evidence="4"/>
<dbReference type="InterPro" id="IPR045570">
    <property type="entry name" value="Metalloprtase-TldD/E_cen_dom"/>
</dbReference>
<sequence>MTNQEFSSLAAAYAKKAGCENCETFYAGGESFEVNANGGEIDRYSVSREAGVSVRVSFQGKQGYAYTERLEEPEKLVDRAIDNAKCIESTDDHPMQKRCEYRQVTREPSALAKLSEQERIALAKRLEQAALEADSRVKRVVYCIVNYDSGSVRIENTQGLSAEKNTDVSVIYVMPSVQEGDEVQTGIAFRMGADATDVEGCAREAVQDALGKLGGTPVASGFYRVLFRPYAFGDLLTAFSSIFSADEAQKGRSLLANKEGETIASSIVTLTDDPFDPVAPRAFDSEGTPCKAKTVVENGVLKTLLHNLKTAAKAGVESTGNASRASAASPVGVAPSVLRIEPGSLSADELIQTLGDGLIITELEGIHAGVDAISGDFSLKSAGFLVEGGRIVRPVSNITVAGNFITLLKGVSALGSDILFSLPQIGYFASPSVLVERLSVAGS</sequence>
<evidence type="ECO:0000259" key="2">
    <source>
        <dbReference type="Pfam" id="PF19289"/>
    </source>
</evidence>